<evidence type="ECO:0000259" key="4">
    <source>
        <dbReference type="Pfam" id="PF01557"/>
    </source>
</evidence>
<feature type="domain" description="Fumarylacetoacetase-like C-terminal" evidence="4">
    <location>
        <begin position="72"/>
        <end position="275"/>
    </location>
</feature>
<sequence>MKLLRYGSAGAERPGVLDADGVLRDASSLVPDWVPGQLGPDALERIRHTDWSRLPKVDGTPRLGCPVAQVGKLVCAGLNYADHAAEAGLPAPAEPVLFMKAVTAICGPNDAVQMMPGADKVDWEVELGVVIGSRVRRVTEAQALSHVAGYLLANDVSERGWQLERGGTWTKGKSHDTFAPLGPWLVTADEITDPHRVGLWLEVNGKRMQNGNTANFIFSLPTLISYISQFMTLEPGDVVLTGTPAGVGLGQKPAPVFLKPGDVMRLGADGLGEQRLVCEALPG</sequence>
<dbReference type="Pfam" id="PF01557">
    <property type="entry name" value="FAA_hydrolase"/>
    <property type="match status" value="1"/>
</dbReference>
<evidence type="ECO:0000256" key="3">
    <source>
        <dbReference type="ARBA" id="ARBA00022723"/>
    </source>
</evidence>
<protein>
    <submittedName>
        <fullName evidence="5">Fumarylacetoacetate hydrolase family protein</fullName>
    </submittedName>
</protein>
<comment type="similarity">
    <text evidence="2">Belongs to the FAH family.</text>
</comment>
<comment type="cofactor">
    <cofactor evidence="1">
        <name>Mg(2+)</name>
        <dbReference type="ChEBI" id="CHEBI:18420"/>
    </cofactor>
</comment>
<reference evidence="5 6" key="1">
    <citation type="submission" date="2023-05" db="EMBL/GenBank/DDBJ databases">
        <authorList>
            <person name="Yin Y."/>
            <person name="Lu Z."/>
        </authorList>
    </citation>
    <scope>NUCLEOTIDE SEQUENCE [LARGE SCALE GENOMIC DNA]</scope>
    <source>
        <strain evidence="5 6">ZM22</strain>
    </source>
</reference>
<dbReference type="RefSeq" id="WP_283484786.1">
    <property type="nucleotide sequence ID" value="NZ_CP125947.1"/>
</dbReference>
<keyword evidence="6" id="KW-1185">Reference proteome</keyword>
<dbReference type="Proteomes" id="UP001240697">
    <property type="component" value="Chromosome"/>
</dbReference>
<accession>A0ABY8SLP5</accession>
<keyword evidence="3" id="KW-0479">Metal-binding</keyword>
<dbReference type="InterPro" id="IPR011234">
    <property type="entry name" value="Fumarylacetoacetase-like_C"/>
</dbReference>
<dbReference type="EMBL" id="CP125947">
    <property type="protein sequence ID" value="WHS63630.1"/>
    <property type="molecule type" value="Genomic_DNA"/>
</dbReference>
<evidence type="ECO:0000313" key="5">
    <source>
        <dbReference type="EMBL" id="WHS63630.1"/>
    </source>
</evidence>
<dbReference type="Gene3D" id="3.90.850.10">
    <property type="entry name" value="Fumarylacetoacetase-like, C-terminal domain"/>
    <property type="match status" value="1"/>
</dbReference>
<proteinExistence type="inferred from homology"/>
<dbReference type="SUPFAM" id="SSF56529">
    <property type="entry name" value="FAH"/>
    <property type="match status" value="1"/>
</dbReference>
<dbReference type="InterPro" id="IPR051121">
    <property type="entry name" value="FAH"/>
</dbReference>
<organism evidence="5 6">
    <name type="scientific">Comamonas resistens</name>
    <dbReference type="NCBI Taxonomy" id="3046670"/>
    <lineage>
        <taxon>Bacteria</taxon>
        <taxon>Pseudomonadati</taxon>
        <taxon>Pseudomonadota</taxon>
        <taxon>Betaproteobacteria</taxon>
        <taxon>Burkholderiales</taxon>
        <taxon>Comamonadaceae</taxon>
        <taxon>Comamonas</taxon>
    </lineage>
</organism>
<dbReference type="PANTHER" id="PTHR42796:SF4">
    <property type="entry name" value="FUMARYLACETOACETATE HYDROLASE DOMAIN-CONTAINING PROTEIN 2A"/>
    <property type="match status" value="1"/>
</dbReference>
<evidence type="ECO:0000313" key="6">
    <source>
        <dbReference type="Proteomes" id="UP001240697"/>
    </source>
</evidence>
<dbReference type="InterPro" id="IPR036663">
    <property type="entry name" value="Fumarylacetoacetase_C_sf"/>
</dbReference>
<evidence type="ECO:0000256" key="1">
    <source>
        <dbReference type="ARBA" id="ARBA00001946"/>
    </source>
</evidence>
<gene>
    <name evidence="5" type="ORF">QMY55_13870</name>
</gene>
<keyword evidence="5" id="KW-0378">Hydrolase</keyword>
<evidence type="ECO:0000256" key="2">
    <source>
        <dbReference type="ARBA" id="ARBA00010211"/>
    </source>
</evidence>
<name>A0ABY8SLP5_9BURK</name>
<dbReference type="GO" id="GO:0016787">
    <property type="term" value="F:hydrolase activity"/>
    <property type="evidence" value="ECO:0007669"/>
    <property type="project" value="UniProtKB-KW"/>
</dbReference>
<dbReference type="PANTHER" id="PTHR42796">
    <property type="entry name" value="FUMARYLACETOACETATE HYDROLASE DOMAIN-CONTAINING PROTEIN 2A-RELATED"/>
    <property type="match status" value="1"/>
</dbReference>